<dbReference type="Proteomes" id="UP000239462">
    <property type="component" value="Chromosome"/>
</dbReference>
<organism evidence="3 4">
    <name type="scientific">Methanococcus maripaludis</name>
    <name type="common">Methanococcus deltae</name>
    <dbReference type="NCBI Taxonomy" id="39152"/>
    <lineage>
        <taxon>Archaea</taxon>
        <taxon>Methanobacteriati</taxon>
        <taxon>Methanobacteriota</taxon>
        <taxon>Methanomada group</taxon>
        <taxon>Methanococci</taxon>
        <taxon>Methanococcales</taxon>
        <taxon>Methanococcaceae</taxon>
        <taxon>Methanococcus</taxon>
    </lineage>
</organism>
<protein>
    <submittedName>
        <fullName evidence="3">Lipopolysaccharide core biosynthesis protein</fullName>
    </submittedName>
</protein>
<evidence type="ECO:0000313" key="3">
    <source>
        <dbReference type="EMBL" id="AVB77133.1"/>
    </source>
</evidence>
<name>A0A2L1CCT2_METMI</name>
<reference evidence="4" key="1">
    <citation type="journal article" date="2018" name="Genome Announc.">
        <title>Complete Genome Sequence of the Methanococcus maripaludis Type Strain JJ (DSM 2067), a Model for Selenoprotein Synthesis in Archaea.</title>
        <authorList>
            <person name="Poehlein A."/>
            <person name="Heym D."/>
            <person name="Quitzke V."/>
            <person name="Fersch J."/>
            <person name="Daniel R."/>
            <person name="Rother M."/>
        </authorList>
    </citation>
    <scope>NUCLEOTIDE SEQUENCE [LARGE SCALE GENOMIC DNA]</scope>
    <source>
        <strain evidence="4">DSM 2067</strain>
    </source>
</reference>
<dbReference type="PANTHER" id="PTHR30160">
    <property type="entry name" value="TETRAACYLDISACCHARIDE 4'-KINASE-RELATED"/>
    <property type="match status" value="1"/>
</dbReference>
<dbReference type="GO" id="GO:0005829">
    <property type="term" value="C:cytosol"/>
    <property type="evidence" value="ECO:0007669"/>
    <property type="project" value="TreeGrafter"/>
</dbReference>
<dbReference type="AlphaFoldDB" id="A0A2L1CCT2"/>
<dbReference type="EMBL" id="CP026606">
    <property type="protein sequence ID" value="AVB77133.1"/>
    <property type="molecule type" value="Genomic_DNA"/>
</dbReference>
<dbReference type="GeneID" id="71767991"/>
<keyword evidence="1" id="KW-0328">Glycosyltransferase</keyword>
<evidence type="ECO:0000256" key="2">
    <source>
        <dbReference type="ARBA" id="ARBA00022679"/>
    </source>
</evidence>
<dbReference type="KEGG" id="mmad:MMJJ_17620"/>
<dbReference type="InterPro" id="IPR051199">
    <property type="entry name" value="LPS_LOS_Heptosyltrfase"/>
</dbReference>
<sequence>MTYSPKIKDNHSVFVNLDLLDDLSLTCNAEDLTYNYNLKNESVKFANEFFVENELKDKFVIGIHPGGKNDLIWKRWDIKNWQNQIELFEKNYSNKIKFLIFLGPDEKEYEIYFKDFKSAVIVKDVSLQNTISLISKCGYFIGNDSGLSHCASLFKIPQSVIFGGTSYVHTAPFSDKVNLILPKNYDVFYIPYYGFIKKPVNLLVNLKAETVFKSVCSHMNSLNLLK</sequence>
<proteinExistence type="predicted"/>
<dbReference type="InterPro" id="IPR002201">
    <property type="entry name" value="Glyco_trans_9"/>
</dbReference>
<dbReference type="RefSeq" id="WP_244901531.1">
    <property type="nucleotide sequence ID" value="NZ_CP026606.1"/>
</dbReference>
<evidence type="ECO:0000256" key="1">
    <source>
        <dbReference type="ARBA" id="ARBA00022676"/>
    </source>
</evidence>
<dbReference type="GO" id="GO:0008713">
    <property type="term" value="F:ADP-heptose-lipopolysaccharide heptosyltransferase activity"/>
    <property type="evidence" value="ECO:0007669"/>
    <property type="project" value="TreeGrafter"/>
</dbReference>
<dbReference type="SUPFAM" id="SSF53756">
    <property type="entry name" value="UDP-Glycosyltransferase/glycogen phosphorylase"/>
    <property type="match status" value="1"/>
</dbReference>
<gene>
    <name evidence="3" type="ORF">MMJJ_17620</name>
</gene>
<dbReference type="Gene3D" id="3.40.50.2000">
    <property type="entry name" value="Glycogen Phosphorylase B"/>
    <property type="match status" value="1"/>
</dbReference>
<evidence type="ECO:0000313" key="4">
    <source>
        <dbReference type="Proteomes" id="UP000239462"/>
    </source>
</evidence>
<dbReference type="Pfam" id="PF01075">
    <property type="entry name" value="Glyco_transf_9"/>
    <property type="match status" value="1"/>
</dbReference>
<keyword evidence="2" id="KW-0808">Transferase</keyword>
<accession>A0A2L1CCT2</accession>